<proteinExistence type="predicted"/>
<dbReference type="Gene3D" id="2.130.10.10">
    <property type="entry name" value="YVTN repeat-like/Quinoprotein amine dehydrogenase"/>
    <property type="match status" value="4"/>
</dbReference>
<evidence type="ECO:0000256" key="3">
    <source>
        <dbReference type="ARBA" id="ARBA00022837"/>
    </source>
</evidence>
<dbReference type="GO" id="GO:0005929">
    <property type="term" value="C:cilium"/>
    <property type="evidence" value="ECO:0007669"/>
    <property type="project" value="UniProtKB-ARBA"/>
</dbReference>
<dbReference type="InterPro" id="IPR011992">
    <property type="entry name" value="EF-hand-dom_pair"/>
</dbReference>
<evidence type="ECO:0000313" key="6">
    <source>
        <dbReference type="EMBL" id="RHY25309.1"/>
    </source>
</evidence>
<dbReference type="Pfam" id="PF03451">
    <property type="entry name" value="HELP"/>
    <property type="match status" value="1"/>
</dbReference>
<keyword evidence="2" id="KW-0677">Repeat</keyword>
<dbReference type="InterPro" id="IPR018247">
    <property type="entry name" value="EF_Hand_1_Ca_BS"/>
</dbReference>
<name>A0A418ALB5_9STRA</name>
<dbReference type="PANTHER" id="PTHR13720">
    <property type="entry name" value="WD-40 REPEAT PROTEIN"/>
    <property type="match status" value="1"/>
</dbReference>
<evidence type="ECO:0000256" key="1">
    <source>
        <dbReference type="ARBA" id="ARBA00022574"/>
    </source>
</evidence>
<dbReference type="PROSITE" id="PS50082">
    <property type="entry name" value="WD_REPEATS_2"/>
    <property type="match status" value="1"/>
</dbReference>
<dbReference type="SUPFAM" id="SSF50978">
    <property type="entry name" value="WD40 repeat-like"/>
    <property type="match status" value="2"/>
</dbReference>
<dbReference type="PROSITE" id="PS00018">
    <property type="entry name" value="EF_HAND_1"/>
    <property type="match status" value="2"/>
</dbReference>
<dbReference type="VEuPathDB" id="FungiDB:H310_14706"/>
<evidence type="ECO:0000259" key="5">
    <source>
        <dbReference type="PROSITE" id="PS50222"/>
    </source>
</evidence>
<dbReference type="SMART" id="SM00320">
    <property type="entry name" value="WD40"/>
    <property type="match status" value="4"/>
</dbReference>
<dbReference type="GO" id="GO:0008017">
    <property type="term" value="F:microtubule binding"/>
    <property type="evidence" value="ECO:0007669"/>
    <property type="project" value="TreeGrafter"/>
</dbReference>
<organism evidence="6 7">
    <name type="scientific">Aphanomyces invadans</name>
    <dbReference type="NCBI Taxonomy" id="157072"/>
    <lineage>
        <taxon>Eukaryota</taxon>
        <taxon>Sar</taxon>
        <taxon>Stramenopiles</taxon>
        <taxon>Oomycota</taxon>
        <taxon>Saprolegniomycetes</taxon>
        <taxon>Saprolegniales</taxon>
        <taxon>Verrucalvaceae</taxon>
        <taxon>Aphanomyces</taxon>
    </lineage>
</organism>
<dbReference type="PROSITE" id="PS50222">
    <property type="entry name" value="EF_HAND_2"/>
    <property type="match status" value="2"/>
</dbReference>
<sequence>MERITGLLFDAMDTDENGLVDALEFLGALALLSAMTIPQKITFVYNCYDFNESGEITIDELTLAMKSTLTGLCKLSIGRSCPTELVLEEIALFAFRKAGKHPDKCITLPEYIKYCETTPEVNTWVCFFDAPRDLSDEHDIGDSDVDVEASIPIYSRSHSANMDADAPNDLVHQYAANEEPALTQPWQNTVANAAPTAVPDNPIPLPSMALDWIYGSVPSSRALVQDMVRIVGMNSVLRQCVDYVSTNEIIYPAASVVVLYDHVEHKQRTLLSLGNDAYHTLAIYQWPTSALLGLPQLIYTERTSRYRVLAMQPVTSSLFITCGQRHIHFWYQDSIESSPGVVFHPKPGVLGKKAKMQTLLSVASITDKLTLSGTVLFAHAAAVNVLHVFSGGVVSGGKDGKIRLWSKRMEPGASFDIVVKSWTGKCRSKDPSVTFSHFDLSSTGEWLQVATSKGELVYYDTNSSVENTRLGALKDVAWATLTSIYGWSASNVGEFAIESLVRQGETDTGAEPDTTMPPDQLDMEWVYGYRSHDCRNNLKYTKHGTGIHKRGVVELAYVEQSLRCLPVTLPSSRFNPAGNILASAGSDVDNAIVLYDWELGVVLSSVKSGPHKLLGLVFHPATSTFLAVRSLVLLILWSPLLLLLQLNKQTVLFYAPQGRNLVRKQALMGKRGFAQPFLSVVFVHHDAIVGSTSGELYKFKGIELVTIVPAHTRSVAALAVHGTSVVSGGRDGLVKVSRLASHVLADIVVQLWTSELECVSEWNSVNQMPIRSLAWAGPSLLVGTRDSAIFELSATDGSVQVSVEMHSKGDVQALAVHPVKDKVVTCGDDATLRVWDLYRHRCVLKMALDTASRAVAYSSEGAYVAVGLGGNPRKNRHKKDARHLYQAQKVVLPAALVPHDSARHSFITHVDITSDSQYLRSNCGGFELLFADLTTGSHVASATALKNQTWHTCHTIFNWYNQGAWPAVSTKTTVTASTASATTLVVGDSQGVLKLFRFPCVRDGLPSRAYSGHVGPVQCVSFSQNRSYCVSAGLADHSLIQWKVFSALPLEKDIANPAKLVEADADLETEGWFVPTPLAVAPFAGSSTCFELRLTGRMAGAKPYLSSLIPPSVLPDEPQTFPYAFELEYAYGARLQDVRAMLAYTKSKRLISVAGKVGVSYNR</sequence>
<dbReference type="VEuPathDB" id="FungiDB:H310_14708"/>
<accession>A0A418ALB5</accession>
<dbReference type="SUPFAM" id="SSF47473">
    <property type="entry name" value="EF-hand"/>
    <property type="match status" value="1"/>
</dbReference>
<feature type="domain" description="EF-hand" evidence="5">
    <location>
        <begin position="8"/>
        <end position="35"/>
    </location>
</feature>
<evidence type="ECO:0000313" key="7">
    <source>
        <dbReference type="Proteomes" id="UP000285060"/>
    </source>
</evidence>
<dbReference type="InterPro" id="IPR002048">
    <property type="entry name" value="EF_hand_dom"/>
</dbReference>
<dbReference type="InterPro" id="IPR055442">
    <property type="entry name" value="Beta-prop_EML-like_2nd"/>
</dbReference>
<dbReference type="InterPro" id="IPR001680">
    <property type="entry name" value="WD40_rpt"/>
</dbReference>
<feature type="repeat" description="WD" evidence="4">
    <location>
        <begin position="804"/>
        <end position="845"/>
    </location>
</feature>
<dbReference type="AlphaFoldDB" id="A0A418ALB5"/>
<evidence type="ECO:0000256" key="4">
    <source>
        <dbReference type="PROSITE-ProRule" id="PRU00221"/>
    </source>
</evidence>
<keyword evidence="1 4" id="KW-0853">WD repeat</keyword>
<dbReference type="PANTHER" id="PTHR13720:SF33">
    <property type="entry name" value="HELP DOMAIN-CONTAINING PROTEIN"/>
    <property type="match status" value="1"/>
</dbReference>
<protein>
    <recommendedName>
        <fullName evidence="5">EF-hand domain-containing protein</fullName>
    </recommendedName>
</protein>
<dbReference type="InterPro" id="IPR019775">
    <property type="entry name" value="WD40_repeat_CS"/>
</dbReference>
<reference evidence="6 7" key="1">
    <citation type="submission" date="2018-08" db="EMBL/GenBank/DDBJ databases">
        <title>Aphanomyces genome sequencing and annotation.</title>
        <authorList>
            <person name="Minardi D."/>
            <person name="Oidtmann B."/>
            <person name="Van Der Giezen M."/>
            <person name="Studholme D.J."/>
        </authorList>
    </citation>
    <scope>NUCLEOTIDE SEQUENCE [LARGE SCALE GENOMIC DNA]</scope>
    <source>
        <strain evidence="6 7">NJM0002</strain>
    </source>
</reference>
<dbReference type="GO" id="GO:0005509">
    <property type="term" value="F:calcium ion binding"/>
    <property type="evidence" value="ECO:0007669"/>
    <property type="project" value="InterPro"/>
</dbReference>
<gene>
    <name evidence="6" type="ORF">DYB32_008392</name>
</gene>
<dbReference type="PROSITE" id="PS00678">
    <property type="entry name" value="WD_REPEATS_1"/>
    <property type="match status" value="1"/>
</dbReference>
<dbReference type="InterPro" id="IPR015943">
    <property type="entry name" value="WD40/YVTN_repeat-like_dom_sf"/>
</dbReference>
<comment type="caution">
    <text evidence="6">The sequence shown here is derived from an EMBL/GenBank/DDBJ whole genome shotgun (WGS) entry which is preliminary data.</text>
</comment>
<dbReference type="Proteomes" id="UP000285060">
    <property type="component" value="Unassembled WGS sequence"/>
</dbReference>
<dbReference type="Pfam" id="PF23414">
    <property type="entry name" value="Beta-prop_EML_2"/>
    <property type="match status" value="1"/>
</dbReference>
<dbReference type="EMBL" id="QUSY01001331">
    <property type="protein sequence ID" value="RHY25309.1"/>
    <property type="molecule type" value="Genomic_DNA"/>
</dbReference>
<keyword evidence="7" id="KW-1185">Reference proteome</keyword>
<dbReference type="InterPro" id="IPR050630">
    <property type="entry name" value="WD_repeat_EMAP"/>
</dbReference>
<keyword evidence="3" id="KW-0106">Calcium</keyword>
<dbReference type="Gene3D" id="1.10.238.10">
    <property type="entry name" value="EF-hand"/>
    <property type="match status" value="1"/>
</dbReference>
<dbReference type="Pfam" id="PF00400">
    <property type="entry name" value="WD40"/>
    <property type="match status" value="2"/>
</dbReference>
<feature type="domain" description="EF-hand" evidence="5">
    <location>
        <begin position="36"/>
        <end position="71"/>
    </location>
</feature>
<dbReference type="InterPro" id="IPR005108">
    <property type="entry name" value="HELP"/>
</dbReference>
<dbReference type="InterPro" id="IPR036322">
    <property type="entry name" value="WD40_repeat_dom_sf"/>
</dbReference>
<evidence type="ECO:0000256" key="2">
    <source>
        <dbReference type="ARBA" id="ARBA00022737"/>
    </source>
</evidence>